<dbReference type="NCBIfam" id="TIGR03491">
    <property type="entry name" value="TM0106 family RecB-like putative nuclease"/>
    <property type="match status" value="1"/>
</dbReference>
<accession>A0A1I4C1J4</accession>
<dbReference type="InParanoid" id="A0A1I4C1J4"/>
<organism evidence="2 3">
    <name type="scientific">Geodermatophilus ruber</name>
    <dbReference type="NCBI Taxonomy" id="504800"/>
    <lineage>
        <taxon>Bacteria</taxon>
        <taxon>Bacillati</taxon>
        <taxon>Actinomycetota</taxon>
        <taxon>Actinomycetes</taxon>
        <taxon>Geodermatophilales</taxon>
        <taxon>Geodermatophilaceae</taxon>
        <taxon>Geodermatophilus</taxon>
    </lineage>
</organism>
<sequence length="577" mass="64251">MTGTLRPILLGGYAAKRCPRATHNEYDLTVPRVEWQPDPAVQEQLDEGRAFEDDVVEALLSAAPDAIDLRPLEDDKWTHIAETMRHLASGTGLIVGGRLPDDDARGRTGKPDLLIWAEDRPDGRPGYHVGDIKHHLTLHRSPNDSVEVSLASVPSRAQAVVRAGVALRVGDREDDCLQLAHYWRLLEAAGHAAVEPWGAVLGTDGAKGYVPDPLVLSWYDLNEPLFTTFSRTAGKRRRSSLERYDHEHAFRFDVADLARRRTGEPGDPVPLVVPIGHEECGDCRWASVCVDTLTDDDLSRELGGVLSVREYLTLRAQNVVTVSDLAAAELDDVLTEDYHQEVAHRQNRAARLKKARLHAELAEAGLDIRRRADAPSVPTADVEYDIDCEWSPSPERVYLWGVLRTDGEESTYVPFLDLSVDDVQAEYDLAERFLRWLDDAIQADGAAGRSVAVFHYHHPERSQLRRITSTSGRELPEMCAEAAPEAWIDLCKIVEKSLDSRIGHGLKAIAMQGAGFEWRDDDPGGLQSQTWYEQALAGDALAEERLLAYNRDDVQATAEVRRWLRTPSSLSPKKRSS</sequence>
<dbReference type="Proteomes" id="UP000199152">
    <property type="component" value="Unassembled WGS sequence"/>
</dbReference>
<reference evidence="2 3" key="1">
    <citation type="submission" date="2016-10" db="EMBL/GenBank/DDBJ databases">
        <authorList>
            <person name="de Groot N.N."/>
        </authorList>
    </citation>
    <scope>NUCLEOTIDE SEQUENCE [LARGE SCALE GENOMIC DNA]</scope>
    <source>
        <strain evidence="2 3">DSM 45317</strain>
    </source>
</reference>
<evidence type="ECO:0000313" key="2">
    <source>
        <dbReference type="EMBL" id="SFK74199.1"/>
    </source>
</evidence>
<feature type="domain" description="YprB ribonuclease H-like" evidence="1">
    <location>
        <begin position="390"/>
        <end position="564"/>
    </location>
</feature>
<proteinExistence type="predicted"/>
<evidence type="ECO:0000259" key="1">
    <source>
        <dbReference type="Pfam" id="PF13482"/>
    </source>
</evidence>
<dbReference type="RefSeq" id="WP_091322479.1">
    <property type="nucleotide sequence ID" value="NZ_FOSW01000003.1"/>
</dbReference>
<dbReference type="OrthoDB" id="3274988at2"/>
<name>A0A1I4C1J4_9ACTN</name>
<dbReference type="AlphaFoldDB" id="A0A1I4C1J4"/>
<dbReference type="InterPro" id="IPR019993">
    <property type="entry name" value="RecB_nuclease_TM0106_put"/>
</dbReference>
<gene>
    <name evidence="2" type="ORF">SAMN04488085_103274</name>
</gene>
<dbReference type="Pfam" id="PF13482">
    <property type="entry name" value="RNase_H_2"/>
    <property type="match status" value="1"/>
</dbReference>
<dbReference type="InterPro" id="IPR038720">
    <property type="entry name" value="YprB_RNase_H-like_dom"/>
</dbReference>
<dbReference type="STRING" id="504800.SAMN04488085_103274"/>
<keyword evidence="3" id="KW-1185">Reference proteome</keyword>
<evidence type="ECO:0000313" key="3">
    <source>
        <dbReference type="Proteomes" id="UP000199152"/>
    </source>
</evidence>
<protein>
    <submittedName>
        <fullName evidence="2">RecB family nuclease, putative, TM0106 family</fullName>
    </submittedName>
</protein>
<dbReference type="EMBL" id="FOSW01000003">
    <property type="protein sequence ID" value="SFK74199.1"/>
    <property type="molecule type" value="Genomic_DNA"/>
</dbReference>